<dbReference type="Pfam" id="PF05795">
    <property type="entry name" value="Plasmodium_Vir"/>
    <property type="match status" value="2"/>
</dbReference>
<proteinExistence type="predicted"/>
<dbReference type="EMBL" id="FLRD01000475">
    <property type="protein sequence ID" value="SBT54175.1"/>
    <property type="molecule type" value="Genomic_DNA"/>
</dbReference>
<evidence type="ECO:0000313" key="4">
    <source>
        <dbReference type="Proteomes" id="UP000078550"/>
    </source>
</evidence>
<dbReference type="Proteomes" id="UP000078555">
    <property type="component" value="Unassembled WGS sequence"/>
</dbReference>
<evidence type="ECO:0000313" key="3">
    <source>
        <dbReference type="EMBL" id="SBT56161.1"/>
    </source>
</evidence>
<keyword evidence="1" id="KW-0812">Transmembrane</keyword>
<name>A0A1A9ADI4_PLAOA</name>
<protein>
    <submittedName>
        <fullName evidence="2">PIR Superfamily Protein</fullName>
    </submittedName>
</protein>
<keyword evidence="5" id="KW-1185">Reference proteome</keyword>
<reference evidence="2" key="2">
    <citation type="submission" date="2016-05" db="EMBL/GenBank/DDBJ databases">
        <authorList>
            <person name="Lavstsen T."/>
            <person name="Jespersen J.S."/>
        </authorList>
    </citation>
    <scope>NUCLEOTIDE SEQUENCE [LARGE SCALE GENOMIC DNA]</scope>
</reference>
<dbReference type="Proteomes" id="UP000078550">
    <property type="component" value="Unassembled WGS sequence"/>
</dbReference>
<dbReference type="InterPro" id="IPR008780">
    <property type="entry name" value="Plasmodium_Vir"/>
</dbReference>
<feature type="transmembrane region" description="Helical" evidence="1">
    <location>
        <begin position="258"/>
        <end position="288"/>
    </location>
</feature>
<accession>A0A1A9ADI4</accession>
<keyword evidence="1" id="KW-0472">Membrane</keyword>
<keyword evidence="1" id="KW-1133">Transmembrane helix</keyword>
<reference evidence="4 5" key="1">
    <citation type="submission" date="2016-05" db="EMBL/GenBank/DDBJ databases">
        <authorList>
            <person name="Naeem Raeece"/>
        </authorList>
    </citation>
    <scope>NUCLEOTIDE SEQUENCE [LARGE SCALE GENOMIC DNA]</scope>
</reference>
<sequence>MDVLSDSELEDILKGSTTNGIYDTLNGEVDSTSYSDNCKKLKNSGEDDKKLCTKVEKSLKNLSTKLSTTSENYRCGYFTYWLYDEVRKMYGNGHSKIGEVDDILTIFNAGYEINKTLGKDACYYDYKDYYTFNDLKEMKNLHDYFRNFDYIVNCKNSGSMDNCKKYCRYVSYVYGIYKNNIQRCCNCFYDSHKCTDMCKDYFNCQEMYYPNDLLYKFKCDTYNSNETFDDILALITTDRDAILKSRVKKCNRLACDPFYIFIFLSFTILGFFLVSFLFYKFTLFGSFIKKRILKKKMVNYNFHNDYSDEISSYERKLLSENPRRGRLHVSYQNA</sequence>
<evidence type="ECO:0000313" key="2">
    <source>
        <dbReference type="EMBL" id="SBT54175.1"/>
    </source>
</evidence>
<evidence type="ECO:0000256" key="1">
    <source>
        <dbReference type="SAM" id="Phobius"/>
    </source>
</evidence>
<evidence type="ECO:0000313" key="5">
    <source>
        <dbReference type="Proteomes" id="UP000078555"/>
    </source>
</evidence>
<dbReference type="EMBL" id="FLRE01001298">
    <property type="protein sequence ID" value="SBT56161.1"/>
    <property type="molecule type" value="Genomic_DNA"/>
</dbReference>
<gene>
    <name evidence="2" type="ORF">POVWA1_065900</name>
    <name evidence="3" type="ORF">POVWA2_071820</name>
</gene>
<dbReference type="AlphaFoldDB" id="A0A1A9ADI4"/>
<organism evidence="2 5">
    <name type="scientific">Plasmodium ovale wallikeri</name>
    <dbReference type="NCBI Taxonomy" id="864142"/>
    <lineage>
        <taxon>Eukaryota</taxon>
        <taxon>Sar</taxon>
        <taxon>Alveolata</taxon>
        <taxon>Apicomplexa</taxon>
        <taxon>Aconoidasida</taxon>
        <taxon>Haemosporida</taxon>
        <taxon>Plasmodiidae</taxon>
        <taxon>Plasmodium</taxon>
        <taxon>Plasmodium (Plasmodium)</taxon>
    </lineage>
</organism>